<protein>
    <submittedName>
        <fullName evidence="2">Uncharacterized protein</fullName>
    </submittedName>
</protein>
<gene>
    <name evidence="2" type="ORF">EJ08DRAFT_180470</name>
</gene>
<feature type="compositionally biased region" description="Low complexity" evidence="1">
    <location>
        <begin position="376"/>
        <end position="386"/>
    </location>
</feature>
<dbReference type="AlphaFoldDB" id="A0A9P4NTR9"/>
<comment type="caution">
    <text evidence="2">The sequence shown here is derived from an EMBL/GenBank/DDBJ whole genome shotgun (WGS) entry which is preliminary data.</text>
</comment>
<feature type="compositionally biased region" description="Acidic residues" evidence="1">
    <location>
        <begin position="325"/>
        <end position="357"/>
    </location>
</feature>
<feature type="compositionally biased region" description="Basic and acidic residues" evidence="1">
    <location>
        <begin position="556"/>
        <end position="574"/>
    </location>
</feature>
<feature type="compositionally biased region" description="Basic and acidic residues" evidence="1">
    <location>
        <begin position="135"/>
        <end position="149"/>
    </location>
</feature>
<feature type="compositionally biased region" description="Polar residues" evidence="1">
    <location>
        <begin position="616"/>
        <end position="625"/>
    </location>
</feature>
<dbReference type="Proteomes" id="UP000800235">
    <property type="component" value="Unassembled WGS sequence"/>
</dbReference>
<feature type="region of interest" description="Disordered" evidence="1">
    <location>
        <begin position="294"/>
        <end position="501"/>
    </location>
</feature>
<feature type="compositionally biased region" description="Basic and acidic residues" evidence="1">
    <location>
        <begin position="109"/>
        <end position="125"/>
    </location>
</feature>
<feature type="region of interest" description="Disordered" evidence="1">
    <location>
        <begin position="556"/>
        <end position="625"/>
    </location>
</feature>
<feature type="compositionally biased region" description="Polar residues" evidence="1">
    <location>
        <begin position="7"/>
        <end position="17"/>
    </location>
</feature>
<proteinExistence type="predicted"/>
<feature type="region of interest" description="Disordered" evidence="1">
    <location>
        <begin position="1"/>
        <end position="203"/>
    </location>
</feature>
<feature type="region of interest" description="Disordered" evidence="1">
    <location>
        <begin position="671"/>
        <end position="812"/>
    </location>
</feature>
<dbReference type="OrthoDB" id="3937262at2759"/>
<feature type="compositionally biased region" description="Acidic residues" evidence="1">
    <location>
        <begin position="732"/>
        <end position="741"/>
    </location>
</feature>
<feature type="compositionally biased region" description="Polar residues" evidence="1">
    <location>
        <begin position="672"/>
        <end position="694"/>
    </location>
</feature>
<feature type="compositionally biased region" description="Basic and acidic residues" evidence="1">
    <location>
        <begin position="695"/>
        <end position="731"/>
    </location>
</feature>
<sequence>MRKRMAKSQSDKASFYTSVVDYDSEHDEEVADSRKLATANVSLKRSSQAEMPVPSSQSDSGYSSRTQATAASADSMESVTAKAAKMASHQQESSTSDNVAPGPSNRRRTTNDRSSERRETQRGPERAAPTKVKKVVKECVDPNCNDERCKGRKVRPRVDTSTEPPNMSPVKISSTTSSRTPRQSEYPQRPKATPLVIPQGRRSRPTSMYELQPHMMMPPPIAGPSPTIYGNRAGYTFSGPSPVGYGPGPIAIIERPGLATRRTDMSARAPRPVSIHGTQGLVSYNANANKTLSARRPTQASIQAPAQAPAPPPAAPLRIPYHVELDDEEDEDEEEYSEEEEESEDDEDDEEEAEADEGAAYAEYLRQQHLDDTQRKLQAARLQQAQTRERQRQMLPPNLPASAAATGGKPAISMRKAGPAPQITYGRRPSEDQSIEAEMQRFREQTQAAVGSSQLRRPSLLSRGGPKATTYSHPRSADNERITVEGRNRRMSYQGSENPQRLADMHSRFQQSTADPMDFNQIIEDVVSQKLHELRLQPADSATYQVNLDSKLRDAMAHQHRTDQAAPLGRDKLGELPQLTKSALRRKTGLPSRTGSSRSNRSSEEDSRISAGHRITTGSELGNVTVNGDEMKMRIDTSSVFEMEFEGRRITIAPTYDGSTAELIIGGKRESSYVSTRGSNATRSQVGNRVTRTPSQRDQRLREREREQKDRERELRDRRDRQDRDRARFNVDVDDDDDDNDNDRRSARGSARPRAETYDSQYQRSGQMRRETSRDGRYARPNDYPQSSSYTRPSYYAPGYGSAKPKNEFFGG</sequence>
<evidence type="ECO:0000313" key="3">
    <source>
        <dbReference type="Proteomes" id="UP000800235"/>
    </source>
</evidence>
<feature type="compositionally biased region" description="Basic and acidic residues" evidence="1">
    <location>
        <begin position="475"/>
        <end position="488"/>
    </location>
</feature>
<feature type="compositionally biased region" description="Basic and acidic residues" evidence="1">
    <location>
        <begin position="366"/>
        <end position="375"/>
    </location>
</feature>
<feature type="compositionally biased region" description="Polar residues" evidence="1">
    <location>
        <begin position="88"/>
        <end position="98"/>
    </location>
</feature>
<evidence type="ECO:0000313" key="2">
    <source>
        <dbReference type="EMBL" id="KAF2431566.1"/>
    </source>
</evidence>
<organism evidence="2 3">
    <name type="scientific">Tothia fuscella</name>
    <dbReference type="NCBI Taxonomy" id="1048955"/>
    <lineage>
        <taxon>Eukaryota</taxon>
        <taxon>Fungi</taxon>
        <taxon>Dikarya</taxon>
        <taxon>Ascomycota</taxon>
        <taxon>Pezizomycotina</taxon>
        <taxon>Dothideomycetes</taxon>
        <taxon>Pleosporomycetidae</taxon>
        <taxon>Venturiales</taxon>
        <taxon>Cylindrosympodiaceae</taxon>
        <taxon>Tothia</taxon>
    </lineage>
</organism>
<keyword evidence="3" id="KW-1185">Reference proteome</keyword>
<reference evidence="2" key="1">
    <citation type="journal article" date="2020" name="Stud. Mycol.">
        <title>101 Dothideomycetes genomes: a test case for predicting lifestyles and emergence of pathogens.</title>
        <authorList>
            <person name="Haridas S."/>
            <person name="Albert R."/>
            <person name="Binder M."/>
            <person name="Bloem J."/>
            <person name="Labutti K."/>
            <person name="Salamov A."/>
            <person name="Andreopoulos B."/>
            <person name="Baker S."/>
            <person name="Barry K."/>
            <person name="Bills G."/>
            <person name="Bluhm B."/>
            <person name="Cannon C."/>
            <person name="Castanera R."/>
            <person name="Culley D."/>
            <person name="Daum C."/>
            <person name="Ezra D."/>
            <person name="Gonzalez J."/>
            <person name="Henrissat B."/>
            <person name="Kuo A."/>
            <person name="Liang C."/>
            <person name="Lipzen A."/>
            <person name="Lutzoni F."/>
            <person name="Magnuson J."/>
            <person name="Mondo S."/>
            <person name="Nolan M."/>
            <person name="Ohm R."/>
            <person name="Pangilinan J."/>
            <person name="Park H.-J."/>
            <person name="Ramirez L."/>
            <person name="Alfaro M."/>
            <person name="Sun H."/>
            <person name="Tritt A."/>
            <person name="Yoshinaga Y."/>
            <person name="Zwiers L.-H."/>
            <person name="Turgeon B."/>
            <person name="Goodwin S."/>
            <person name="Spatafora J."/>
            <person name="Crous P."/>
            <person name="Grigoriev I."/>
        </authorList>
    </citation>
    <scope>NUCLEOTIDE SEQUENCE</scope>
    <source>
        <strain evidence="2">CBS 130266</strain>
    </source>
</reference>
<feature type="compositionally biased region" description="Basic and acidic residues" evidence="1">
    <location>
        <begin position="768"/>
        <end position="780"/>
    </location>
</feature>
<feature type="compositionally biased region" description="Low complexity" evidence="1">
    <location>
        <begin position="451"/>
        <end position="466"/>
    </location>
</feature>
<feature type="compositionally biased region" description="Polar residues" evidence="1">
    <location>
        <begin position="39"/>
        <end position="78"/>
    </location>
</feature>
<evidence type="ECO:0000256" key="1">
    <source>
        <dbReference type="SAM" id="MobiDB-lite"/>
    </source>
</evidence>
<dbReference type="EMBL" id="MU007031">
    <property type="protein sequence ID" value="KAF2431566.1"/>
    <property type="molecule type" value="Genomic_DNA"/>
</dbReference>
<accession>A0A9P4NTR9</accession>
<name>A0A9P4NTR9_9PEZI</name>